<feature type="domain" description="RRM" evidence="7">
    <location>
        <begin position="128"/>
        <end position="173"/>
    </location>
</feature>
<reference evidence="8 9" key="1">
    <citation type="submission" date="2014-06" db="EMBL/GenBank/DDBJ databases">
        <authorList>
            <person name="Swart Estienne"/>
        </authorList>
    </citation>
    <scope>NUCLEOTIDE SEQUENCE [LARGE SCALE GENOMIC DNA]</scope>
    <source>
        <strain evidence="8 9">130c</strain>
    </source>
</reference>
<dbReference type="InParanoid" id="A0A078A0H9"/>
<protein>
    <submittedName>
        <fullName evidence="8">U1 small nuclear ribonucleoprotein 70 kDa-like</fullName>
    </submittedName>
</protein>
<dbReference type="OrthoDB" id="312955at2759"/>
<dbReference type="InterPro" id="IPR000504">
    <property type="entry name" value="RRM_dom"/>
</dbReference>
<dbReference type="GO" id="GO:0000398">
    <property type="term" value="P:mRNA splicing, via spliceosome"/>
    <property type="evidence" value="ECO:0007669"/>
    <property type="project" value="TreeGrafter"/>
</dbReference>
<feature type="compositionally biased region" description="Basic and acidic residues" evidence="6">
    <location>
        <begin position="244"/>
        <end position="254"/>
    </location>
</feature>
<dbReference type="GO" id="GO:0071004">
    <property type="term" value="C:U2-type prespliceosome"/>
    <property type="evidence" value="ECO:0007669"/>
    <property type="project" value="TreeGrafter"/>
</dbReference>
<dbReference type="OMA" id="FIEYQHK"/>
<dbReference type="SMART" id="SM00360">
    <property type="entry name" value="RRM"/>
    <property type="match status" value="1"/>
</dbReference>
<dbReference type="InterPro" id="IPR051183">
    <property type="entry name" value="U1_U11-U12_snRNP_70-35kDa"/>
</dbReference>
<dbReference type="GO" id="GO:0071011">
    <property type="term" value="C:precatalytic spliceosome"/>
    <property type="evidence" value="ECO:0007669"/>
    <property type="project" value="TreeGrafter"/>
</dbReference>
<feature type="compositionally biased region" description="Basic and acidic residues" evidence="6">
    <location>
        <begin position="371"/>
        <end position="385"/>
    </location>
</feature>
<feature type="region of interest" description="Disordered" evidence="6">
    <location>
        <begin position="193"/>
        <end position="424"/>
    </location>
</feature>
<keyword evidence="9" id="KW-1185">Reference proteome</keyword>
<evidence type="ECO:0000256" key="1">
    <source>
        <dbReference type="ARBA" id="ARBA00004123"/>
    </source>
</evidence>
<feature type="compositionally biased region" description="Basic and acidic residues" evidence="6">
    <location>
        <begin position="311"/>
        <end position="342"/>
    </location>
</feature>
<dbReference type="SUPFAM" id="SSF54928">
    <property type="entry name" value="RNA-binding domain, RBD"/>
    <property type="match status" value="1"/>
</dbReference>
<dbReference type="Pfam" id="PF00076">
    <property type="entry name" value="RRM_1"/>
    <property type="match status" value="1"/>
</dbReference>
<keyword evidence="3" id="KW-0539">Nucleus</keyword>
<evidence type="ECO:0000256" key="6">
    <source>
        <dbReference type="SAM" id="MobiDB-lite"/>
    </source>
</evidence>
<dbReference type="AlphaFoldDB" id="A0A078A0H9"/>
<dbReference type="PANTHER" id="PTHR13952">
    <property type="entry name" value="U1 SMALL NUCLEAR RIBONUCLEOPROTEIN 70 KD"/>
    <property type="match status" value="1"/>
</dbReference>
<dbReference type="GO" id="GO:0030619">
    <property type="term" value="F:U1 snRNA binding"/>
    <property type="evidence" value="ECO:0007669"/>
    <property type="project" value="TreeGrafter"/>
</dbReference>
<comment type="subcellular location">
    <subcellularLocation>
        <location evidence="1">Nucleus</location>
    </subcellularLocation>
</comment>
<evidence type="ECO:0000256" key="2">
    <source>
        <dbReference type="ARBA" id="ARBA00022884"/>
    </source>
</evidence>
<evidence type="ECO:0000313" key="9">
    <source>
        <dbReference type="Proteomes" id="UP000039865"/>
    </source>
</evidence>
<dbReference type="Gene3D" id="3.30.70.330">
    <property type="match status" value="2"/>
</dbReference>
<dbReference type="EMBL" id="CCKQ01003180">
    <property type="protein sequence ID" value="CDW74288.1"/>
    <property type="molecule type" value="Genomic_DNA"/>
</dbReference>
<evidence type="ECO:0000313" key="8">
    <source>
        <dbReference type="EMBL" id="CDW74288.1"/>
    </source>
</evidence>
<dbReference type="Pfam" id="PF12220">
    <property type="entry name" value="U1snRNP70_N"/>
    <property type="match status" value="1"/>
</dbReference>
<organism evidence="8 9">
    <name type="scientific">Stylonychia lemnae</name>
    <name type="common">Ciliate</name>
    <dbReference type="NCBI Taxonomy" id="5949"/>
    <lineage>
        <taxon>Eukaryota</taxon>
        <taxon>Sar</taxon>
        <taxon>Alveolata</taxon>
        <taxon>Ciliophora</taxon>
        <taxon>Intramacronucleata</taxon>
        <taxon>Spirotrichea</taxon>
        <taxon>Stichotrichia</taxon>
        <taxon>Sporadotrichida</taxon>
        <taxon>Oxytrichidae</taxon>
        <taxon>Stylonychinae</taxon>
        <taxon>Stylonychia</taxon>
    </lineage>
</organism>
<feature type="compositionally biased region" description="Basic residues" evidence="6">
    <location>
        <begin position="343"/>
        <end position="352"/>
    </location>
</feature>
<dbReference type="InterPro" id="IPR035979">
    <property type="entry name" value="RBD_domain_sf"/>
</dbReference>
<gene>
    <name evidence="8" type="primary">Contig8771.g9361</name>
    <name evidence="8" type="ORF">STYLEM_3282</name>
</gene>
<evidence type="ECO:0000256" key="3">
    <source>
        <dbReference type="ARBA" id="ARBA00023242"/>
    </source>
</evidence>
<dbReference type="InterPro" id="IPR012677">
    <property type="entry name" value="Nucleotide-bd_a/b_plait_sf"/>
</dbReference>
<dbReference type="InterPro" id="IPR022023">
    <property type="entry name" value="U1snRNP70_N"/>
</dbReference>
<accession>A0A078A0H9</accession>
<keyword evidence="2 5" id="KW-0694">RNA-binding</keyword>
<sequence length="424" mass="49815">MSRTSCKYQSKQSNPTLVLQPSTLGFVAKQDMPHHLSILFRARPPLEFAPHNEKGKCKPYTGYFDKHRDYFAMFEDGEPPKKQEIEKLEVKKERIKREKLVNHLVQQNQELKQWNPYKDPTIKGDPFKTIVVSRLSYKTDESTLRKEFEPFGRIKRIRIIVDQKSVALERGNGRKVDGARVVVDYERGRTKTDWIPRRLGGGKGDKRRDRETERQIRELKKTLPQLRSRSRSQDKNKSTNTNHNSDKLTLKQEETPSTTNGQNIKSEPIARQDEEKKHIKGENQDLSVPPQRKHRSRSRESRERHHHRDNRSKDQDPTPRRDGDRDRERERDRDRDRSDKKDKRDKKKKDKKDKKTDKGDKKKKDKKEKKDRKDKEKESSKDRAENGGPHDQVKPNGAVPITSQGDVKAVKKSFEEAEPGEIQE</sequence>
<proteinExistence type="predicted"/>
<feature type="compositionally biased region" description="Basic and acidic residues" evidence="6">
    <location>
        <begin position="268"/>
        <end position="283"/>
    </location>
</feature>
<dbReference type="GO" id="GO:0003729">
    <property type="term" value="F:mRNA binding"/>
    <property type="evidence" value="ECO:0007669"/>
    <property type="project" value="TreeGrafter"/>
</dbReference>
<dbReference type="Proteomes" id="UP000039865">
    <property type="component" value="Unassembled WGS sequence"/>
</dbReference>
<dbReference type="PROSITE" id="PS50102">
    <property type="entry name" value="RRM"/>
    <property type="match status" value="1"/>
</dbReference>
<feature type="compositionally biased region" description="Basic and acidic residues" evidence="6">
    <location>
        <begin position="203"/>
        <end position="221"/>
    </location>
</feature>
<dbReference type="PANTHER" id="PTHR13952:SF5">
    <property type="entry name" value="U1 SMALL NUCLEAR RIBONUCLEOPROTEIN 70 KDA"/>
    <property type="match status" value="1"/>
</dbReference>
<feature type="compositionally biased region" description="Polar residues" evidence="6">
    <location>
        <begin position="255"/>
        <end position="265"/>
    </location>
</feature>
<dbReference type="GO" id="GO:0005685">
    <property type="term" value="C:U1 snRNP"/>
    <property type="evidence" value="ECO:0007669"/>
    <property type="project" value="TreeGrafter"/>
</dbReference>
<keyword evidence="4 8" id="KW-0687">Ribonucleoprotein</keyword>
<evidence type="ECO:0000256" key="5">
    <source>
        <dbReference type="PROSITE-ProRule" id="PRU00176"/>
    </source>
</evidence>
<evidence type="ECO:0000256" key="4">
    <source>
        <dbReference type="ARBA" id="ARBA00023274"/>
    </source>
</evidence>
<feature type="compositionally biased region" description="Basic and acidic residues" evidence="6">
    <location>
        <begin position="353"/>
        <end position="362"/>
    </location>
</feature>
<name>A0A078A0H9_STYLE</name>
<evidence type="ECO:0000259" key="7">
    <source>
        <dbReference type="PROSITE" id="PS50102"/>
    </source>
</evidence>